<keyword evidence="1" id="KW-0472">Membrane</keyword>
<sequence length="130" mass="14898">MNTPLNITFQEISEERKLYVADSLNNLNKLKLCTNDTQDVLESSEEGNFSVVLSQDSGKSRRIHPLLTVLIMTLVLTIILSSCVLYLLVHMNFTATEMSRKLERCDKLMEELEKLSNLVLFLNHSRVKEP</sequence>
<name>A0AAD1RVH0_PELCU</name>
<organism evidence="2 3">
    <name type="scientific">Pelobates cultripes</name>
    <name type="common">Western spadefoot toad</name>
    <dbReference type="NCBI Taxonomy" id="61616"/>
    <lineage>
        <taxon>Eukaryota</taxon>
        <taxon>Metazoa</taxon>
        <taxon>Chordata</taxon>
        <taxon>Craniata</taxon>
        <taxon>Vertebrata</taxon>
        <taxon>Euteleostomi</taxon>
        <taxon>Amphibia</taxon>
        <taxon>Batrachia</taxon>
        <taxon>Anura</taxon>
        <taxon>Pelobatoidea</taxon>
        <taxon>Pelobatidae</taxon>
        <taxon>Pelobates</taxon>
    </lineage>
</organism>
<dbReference type="Proteomes" id="UP001295444">
    <property type="component" value="Chromosome 03"/>
</dbReference>
<keyword evidence="3" id="KW-1185">Reference proteome</keyword>
<dbReference type="Pfam" id="PF15145">
    <property type="entry name" value="DUF4577"/>
    <property type="match status" value="1"/>
</dbReference>
<evidence type="ECO:0000256" key="1">
    <source>
        <dbReference type="SAM" id="Phobius"/>
    </source>
</evidence>
<dbReference type="PANTHER" id="PTHR36475:SF1">
    <property type="entry name" value="LEUCINE-RICH SINGLE-PASS MEMBRANE PROTEIN 1"/>
    <property type="match status" value="1"/>
</dbReference>
<dbReference type="EMBL" id="OW240914">
    <property type="protein sequence ID" value="CAH2278055.1"/>
    <property type="molecule type" value="Genomic_DNA"/>
</dbReference>
<dbReference type="AlphaFoldDB" id="A0AAD1RVH0"/>
<protein>
    <recommendedName>
        <fullName evidence="4">Leucine-rich single-pass membrane protein 1</fullName>
    </recommendedName>
</protein>
<feature type="transmembrane region" description="Helical" evidence="1">
    <location>
        <begin position="66"/>
        <end position="89"/>
    </location>
</feature>
<evidence type="ECO:0008006" key="4">
    <source>
        <dbReference type="Google" id="ProtNLM"/>
    </source>
</evidence>
<accession>A0AAD1RVH0</accession>
<evidence type="ECO:0000313" key="2">
    <source>
        <dbReference type="EMBL" id="CAH2278055.1"/>
    </source>
</evidence>
<reference evidence="2" key="1">
    <citation type="submission" date="2022-03" db="EMBL/GenBank/DDBJ databases">
        <authorList>
            <person name="Alioto T."/>
            <person name="Alioto T."/>
            <person name="Gomez Garrido J."/>
        </authorList>
    </citation>
    <scope>NUCLEOTIDE SEQUENCE</scope>
</reference>
<keyword evidence="1" id="KW-1133">Transmembrane helix</keyword>
<gene>
    <name evidence="2" type="ORF">PECUL_23A005028</name>
</gene>
<keyword evidence="1" id="KW-0812">Transmembrane</keyword>
<evidence type="ECO:0000313" key="3">
    <source>
        <dbReference type="Proteomes" id="UP001295444"/>
    </source>
</evidence>
<proteinExistence type="predicted"/>
<dbReference type="PANTHER" id="PTHR36475">
    <property type="entry name" value="LEUCINE-RICH SINGLE-PASS MEMBRANE PROTEIN 1"/>
    <property type="match status" value="1"/>
</dbReference>
<dbReference type="InterPro" id="IPR028099">
    <property type="entry name" value="DUF4577"/>
</dbReference>